<evidence type="ECO:0000313" key="3">
    <source>
        <dbReference type="EMBL" id="BAT14312.1"/>
    </source>
</evidence>
<feature type="domain" description="FAD-binding 8" evidence="2">
    <location>
        <begin position="8"/>
        <end position="42"/>
    </location>
</feature>
<dbReference type="EMBL" id="AP014967">
    <property type="protein sequence ID" value="BAT14312.1"/>
    <property type="molecule type" value="Genomic_DNA"/>
</dbReference>
<evidence type="ECO:0000313" key="4">
    <source>
        <dbReference type="Proteomes" id="UP000059680"/>
    </source>
</evidence>
<dbReference type="PANTHER" id="PTHR11972:SF197">
    <property type="entry name" value="RESPIRATORY BURST OXIDASE HOMOLOG PROTEIN D"/>
    <property type="match status" value="1"/>
</dbReference>
<organism evidence="3 4">
    <name type="scientific">Oryza sativa subsp. japonica</name>
    <name type="common">Rice</name>
    <dbReference type="NCBI Taxonomy" id="39947"/>
    <lineage>
        <taxon>Eukaryota</taxon>
        <taxon>Viridiplantae</taxon>
        <taxon>Streptophyta</taxon>
        <taxon>Embryophyta</taxon>
        <taxon>Tracheophyta</taxon>
        <taxon>Spermatophyta</taxon>
        <taxon>Magnoliopsida</taxon>
        <taxon>Liliopsida</taxon>
        <taxon>Poales</taxon>
        <taxon>Poaceae</taxon>
        <taxon>BOP clade</taxon>
        <taxon>Oryzoideae</taxon>
        <taxon>Oryzeae</taxon>
        <taxon>Oryzinae</taxon>
        <taxon>Oryza</taxon>
        <taxon>Oryza sativa</taxon>
    </lineage>
</organism>
<dbReference type="Gramene" id="Os11t0537400-01">
    <property type="protein sequence ID" value="Os11t0537400-01"/>
    <property type="gene ID" value="Os11g0537400"/>
</dbReference>
<dbReference type="Proteomes" id="UP000059680">
    <property type="component" value="Chromosome 11"/>
</dbReference>
<evidence type="ECO:0000259" key="2">
    <source>
        <dbReference type="Pfam" id="PF08022"/>
    </source>
</evidence>
<keyword evidence="1" id="KW-0560">Oxidoreductase</keyword>
<dbReference type="SMR" id="A0A0P0Y2Z2"/>
<dbReference type="AlphaFoldDB" id="A0A0P0Y2Z2"/>
<dbReference type="InParanoid" id="A0A0P0Y2Z2"/>
<dbReference type="SUPFAM" id="SSF63380">
    <property type="entry name" value="Riboflavin synthase domain-like"/>
    <property type="match status" value="1"/>
</dbReference>
<proteinExistence type="predicted"/>
<reference evidence="3 4" key="3">
    <citation type="journal article" date="2013" name="Rice">
        <title>Improvement of the Oryza sativa Nipponbare reference genome using next generation sequence and optical map data.</title>
        <authorList>
            <person name="Kawahara Y."/>
            <person name="de la Bastide M."/>
            <person name="Hamilton J.P."/>
            <person name="Kanamori H."/>
            <person name="McCombie W.R."/>
            <person name="Ouyang S."/>
            <person name="Schwartz D.C."/>
            <person name="Tanaka T."/>
            <person name="Wu J."/>
            <person name="Zhou S."/>
            <person name="Childs K.L."/>
            <person name="Davidson R.M."/>
            <person name="Lin H."/>
            <person name="Quesada-Ocampo L."/>
            <person name="Vaillancourt B."/>
            <person name="Sakai H."/>
            <person name="Lee S.S."/>
            <person name="Kim J."/>
            <person name="Numa H."/>
            <person name="Itoh T."/>
            <person name="Buell C.R."/>
            <person name="Matsumoto T."/>
        </authorList>
    </citation>
    <scope>NUCLEOTIDE SEQUENCE [LARGE SCALE GENOMIC DNA]</scope>
    <source>
        <strain evidence="4">cv. Nipponbare</strain>
    </source>
</reference>
<dbReference type="GO" id="GO:0016491">
    <property type="term" value="F:oxidoreductase activity"/>
    <property type="evidence" value="ECO:0007669"/>
    <property type="project" value="UniProtKB-KW"/>
</dbReference>
<keyword evidence="4" id="KW-1185">Reference proteome</keyword>
<dbReference type="PaxDb" id="39947-A0A0P0Y2Z2"/>
<dbReference type="PANTHER" id="PTHR11972">
    <property type="entry name" value="NADPH OXIDASE"/>
    <property type="match status" value="1"/>
</dbReference>
<evidence type="ECO:0000256" key="1">
    <source>
        <dbReference type="ARBA" id="ARBA00023002"/>
    </source>
</evidence>
<dbReference type="STRING" id="39947.A0A0P0Y2Z2"/>
<name>A0A0P0Y2Z2_ORYSJ</name>
<protein>
    <submittedName>
        <fullName evidence="3">Os11g0537400 protein</fullName>
    </submittedName>
</protein>
<dbReference type="InterPro" id="IPR017938">
    <property type="entry name" value="Riboflavin_synthase-like_b-brl"/>
</dbReference>
<sequence length="44" mass="5115">PCDPTCRHPFSITSAPQDDYVSVHIRTLGDWTRELKNVFSRVLR</sequence>
<dbReference type="InterPro" id="IPR013112">
    <property type="entry name" value="FAD-bd_8"/>
</dbReference>
<gene>
    <name evidence="3" type="ordered locus">Os11g0537400</name>
    <name evidence="3" type="ORF">OSNPB_110537400</name>
</gene>
<dbReference type="Pfam" id="PF08022">
    <property type="entry name" value="FAD_binding_8"/>
    <property type="match status" value="1"/>
</dbReference>
<accession>A0A0P0Y2Z2</accession>
<dbReference type="eggNOG" id="KOG0039">
    <property type="taxonomic scope" value="Eukaryota"/>
</dbReference>
<reference evidence="4" key="1">
    <citation type="journal article" date="2005" name="Nature">
        <title>The map-based sequence of the rice genome.</title>
        <authorList>
            <consortium name="International rice genome sequencing project (IRGSP)"/>
            <person name="Matsumoto T."/>
            <person name="Wu J."/>
            <person name="Kanamori H."/>
            <person name="Katayose Y."/>
            <person name="Fujisawa M."/>
            <person name="Namiki N."/>
            <person name="Mizuno H."/>
            <person name="Yamamoto K."/>
            <person name="Antonio B.A."/>
            <person name="Baba T."/>
            <person name="Sakata K."/>
            <person name="Nagamura Y."/>
            <person name="Aoki H."/>
            <person name="Arikawa K."/>
            <person name="Arita K."/>
            <person name="Bito T."/>
            <person name="Chiden Y."/>
            <person name="Fujitsuka N."/>
            <person name="Fukunaka R."/>
            <person name="Hamada M."/>
            <person name="Harada C."/>
            <person name="Hayashi A."/>
            <person name="Hijishita S."/>
            <person name="Honda M."/>
            <person name="Hosokawa S."/>
            <person name="Ichikawa Y."/>
            <person name="Idonuma A."/>
            <person name="Iijima M."/>
            <person name="Ikeda M."/>
            <person name="Ikeno M."/>
            <person name="Ito K."/>
            <person name="Ito S."/>
            <person name="Ito T."/>
            <person name="Ito Y."/>
            <person name="Ito Y."/>
            <person name="Iwabuchi A."/>
            <person name="Kamiya K."/>
            <person name="Karasawa W."/>
            <person name="Kurita K."/>
            <person name="Katagiri S."/>
            <person name="Kikuta A."/>
            <person name="Kobayashi H."/>
            <person name="Kobayashi N."/>
            <person name="Machita K."/>
            <person name="Maehara T."/>
            <person name="Masukawa M."/>
            <person name="Mizubayashi T."/>
            <person name="Mukai Y."/>
            <person name="Nagasaki H."/>
            <person name="Nagata Y."/>
            <person name="Naito S."/>
            <person name="Nakashima M."/>
            <person name="Nakama Y."/>
            <person name="Nakamichi Y."/>
            <person name="Nakamura M."/>
            <person name="Meguro A."/>
            <person name="Negishi M."/>
            <person name="Ohta I."/>
            <person name="Ohta T."/>
            <person name="Okamoto M."/>
            <person name="Ono N."/>
            <person name="Saji S."/>
            <person name="Sakaguchi M."/>
            <person name="Sakai K."/>
            <person name="Shibata M."/>
            <person name="Shimokawa T."/>
            <person name="Song J."/>
            <person name="Takazaki Y."/>
            <person name="Terasawa K."/>
            <person name="Tsugane M."/>
            <person name="Tsuji K."/>
            <person name="Ueda S."/>
            <person name="Waki K."/>
            <person name="Yamagata H."/>
            <person name="Yamamoto M."/>
            <person name="Yamamoto S."/>
            <person name="Yamane H."/>
            <person name="Yoshiki S."/>
            <person name="Yoshihara R."/>
            <person name="Yukawa K."/>
            <person name="Zhong H."/>
            <person name="Yano M."/>
            <person name="Yuan Q."/>
            <person name="Ouyang S."/>
            <person name="Liu J."/>
            <person name="Jones K.M."/>
            <person name="Gansberger K."/>
            <person name="Moffat K."/>
            <person name="Hill J."/>
            <person name="Bera J."/>
            <person name="Fadrosh D."/>
            <person name="Jin S."/>
            <person name="Johri S."/>
            <person name="Kim M."/>
            <person name="Overton L."/>
            <person name="Reardon M."/>
            <person name="Tsitrin T."/>
            <person name="Vuong H."/>
            <person name="Weaver B."/>
            <person name="Ciecko A."/>
            <person name="Tallon L."/>
            <person name="Jackson J."/>
            <person name="Pai G."/>
            <person name="Aken S.V."/>
            <person name="Utterback T."/>
            <person name="Reidmuller S."/>
            <person name="Feldblyum T."/>
            <person name="Hsiao J."/>
            <person name="Zismann V."/>
            <person name="Iobst S."/>
            <person name="de Vazeille A.R."/>
            <person name="Buell C.R."/>
            <person name="Ying K."/>
            <person name="Li Y."/>
            <person name="Lu T."/>
            <person name="Huang Y."/>
            <person name="Zhao Q."/>
            <person name="Feng Q."/>
            <person name="Zhang L."/>
            <person name="Zhu J."/>
            <person name="Weng Q."/>
            <person name="Mu J."/>
            <person name="Lu Y."/>
            <person name="Fan D."/>
            <person name="Liu Y."/>
            <person name="Guan J."/>
            <person name="Zhang Y."/>
            <person name="Yu S."/>
            <person name="Liu X."/>
            <person name="Zhang Y."/>
            <person name="Hong G."/>
            <person name="Han B."/>
            <person name="Choisne N."/>
            <person name="Demange N."/>
            <person name="Orjeda G."/>
            <person name="Samain S."/>
            <person name="Cattolico L."/>
            <person name="Pelletier E."/>
            <person name="Couloux A."/>
            <person name="Segurens B."/>
            <person name="Wincker P."/>
            <person name="D'Hont A."/>
            <person name="Scarpelli C."/>
            <person name="Weissenbach J."/>
            <person name="Salanoubat M."/>
            <person name="Quetier F."/>
            <person name="Yu Y."/>
            <person name="Kim H.R."/>
            <person name="Rambo T."/>
            <person name="Currie J."/>
            <person name="Collura K."/>
            <person name="Luo M."/>
            <person name="Yang T."/>
            <person name="Ammiraju J.S.S."/>
            <person name="Engler F."/>
            <person name="Soderlund C."/>
            <person name="Wing R.A."/>
            <person name="Palmer L.E."/>
            <person name="de la Bastide M."/>
            <person name="Spiegel L."/>
            <person name="Nascimento L."/>
            <person name="Zutavern T."/>
            <person name="O'Shaughnessy A."/>
            <person name="Dike S."/>
            <person name="Dedhia N."/>
            <person name="Preston R."/>
            <person name="Balija V."/>
            <person name="McCombie W.R."/>
            <person name="Chow T."/>
            <person name="Chen H."/>
            <person name="Chung M."/>
            <person name="Chen C."/>
            <person name="Shaw J."/>
            <person name="Wu H."/>
            <person name="Hsiao K."/>
            <person name="Chao Y."/>
            <person name="Chu M."/>
            <person name="Cheng C."/>
            <person name="Hour A."/>
            <person name="Lee P."/>
            <person name="Lin S."/>
            <person name="Lin Y."/>
            <person name="Liou J."/>
            <person name="Liu S."/>
            <person name="Hsing Y."/>
            <person name="Raghuvanshi S."/>
            <person name="Mohanty A."/>
            <person name="Bharti A.K."/>
            <person name="Gaur A."/>
            <person name="Gupta V."/>
            <person name="Kumar D."/>
            <person name="Ravi V."/>
            <person name="Vij S."/>
            <person name="Kapur A."/>
            <person name="Khurana P."/>
            <person name="Khurana P."/>
            <person name="Khurana J.P."/>
            <person name="Tyagi A.K."/>
            <person name="Gaikwad K."/>
            <person name="Singh A."/>
            <person name="Dalal V."/>
            <person name="Srivastava S."/>
            <person name="Dixit A."/>
            <person name="Pal A.K."/>
            <person name="Ghazi I.A."/>
            <person name="Yadav M."/>
            <person name="Pandit A."/>
            <person name="Bhargava A."/>
            <person name="Sureshbabu K."/>
            <person name="Batra K."/>
            <person name="Sharma T.R."/>
            <person name="Mohapatra T."/>
            <person name="Singh N.K."/>
            <person name="Messing J."/>
            <person name="Nelson A.B."/>
            <person name="Fuks G."/>
            <person name="Kavchok S."/>
            <person name="Keizer G."/>
            <person name="Linton E."/>
            <person name="Llaca V."/>
            <person name="Song R."/>
            <person name="Tanyolac B."/>
            <person name="Young S."/>
            <person name="Ho-Il K."/>
            <person name="Hahn J.H."/>
            <person name="Sangsakoo G."/>
            <person name="Vanavichit A."/>
            <person name="de Mattos Luiz.A.T."/>
            <person name="Zimmer P.D."/>
            <person name="Malone G."/>
            <person name="Dellagostin O."/>
            <person name="de Oliveira A.C."/>
            <person name="Bevan M."/>
            <person name="Bancroft I."/>
            <person name="Minx P."/>
            <person name="Cordum H."/>
            <person name="Wilson R."/>
            <person name="Cheng Z."/>
            <person name="Jin W."/>
            <person name="Jiang J."/>
            <person name="Leong S.A."/>
            <person name="Iwama H."/>
            <person name="Gojobori T."/>
            <person name="Itoh T."/>
            <person name="Niimura Y."/>
            <person name="Fujii Y."/>
            <person name="Habara T."/>
            <person name="Sakai H."/>
            <person name="Sato Y."/>
            <person name="Wilson G."/>
            <person name="Kumar K."/>
            <person name="McCouch S."/>
            <person name="Juretic N."/>
            <person name="Hoen D."/>
            <person name="Wright S."/>
            <person name="Bruskiewich R."/>
            <person name="Bureau T."/>
            <person name="Miyao A."/>
            <person name="Hirochika H."/>
            <person name="Nishikawa T."/>
            <person name="Kadowaki K."/>
            <person name="Sugiura M."/>
            <person name="Burr B."/>
            <person name="Sasaki T."/>
        </authorList>
    </citation>
    <scope>NUCLEOTIDE SEQUENCE [LARGE SCALE GENOMIC DNA]</scope>
    <source>
        <strain evidence="4">cv. Nipponbare</strain>
    </source>
</reference>
<dbReference type="InterPro" id="IPR050369">
    <property type="entry name" value="RBOH/FRE"/>
</dbReference>
<feature type="non-terminal residue" evidence="3">
    <location>
        <position position="1"/>
    </location>
</feature>
<reference evidence="3 4" key="2">
    <citation type="journal article" date="2013" name="Plant Cell Physiol.">
        <title>Rice Annotation Project Database (RAP-DB): an integrative and interactive database for rice genomics.</title>
        <authorList>
            <person name="Sakai H."/>
            <person name="Lee S.S."/>
            <person name="Tanaka T."/>
            <person name="Numa H."/>
            <person name="Kim J."/>
            <person name="Kawahara Y."/>
            <person name="Wakimoto H."/>
            <person name="Yang C.C."/>
            <person name="Iwamoto M."/>
            <person name="Abe T."/>
            <person name="Yamada Y."/>
            <person name="Muto A."/>
            <person name="Inokuchi H."/>
            <person name="Ikemura T."/>
            <person name="Matsumoto T."/>
            <person name="Sasaki T."/>
            <person name="Itoh T."/>
        </authorList>
    </citation>
    <scope>NUCLEOTIDE SEQUENCE [LARGE SCALE GENOMIC DNA]</scope>
    <source>
        <strain evidence="4">cv. Nipponbare</strain>
    </source>
</reference>